<feature type="chain" id="PRO_5046953765" evidence="1">
    <location>
        <begin position="22"/>
        <end position="332"/>
    </location>
</feature>
<gene>
    <name evidence="3" type="ORF">GM655_12830</name>
</gene>
<evidence type="ECO:0000313" key="4">
    <source>
        <dbReference type="Proteomes" id="UP000735592"/>
    </source>
</evidence>
<organism evidence="3 4">
    <name type="scientific">Pseudoduganella danionis</name>
    <dbReference type="NCBI Taxonomy" id="1890295"/>
    <lineage>
        <taxon>Bacteria</taxon>
        <taxon>Pseudomonadati</taxon>
        <taxon>Pseudomonadota</taxon>
        <taxon>Betaproteobacteria</taxon>
        <taxon>Burkholderiales</taxon>
        <taxon>Oxalobacteraceae</taxon>
        <taxon>Telluria group</taxon>
        <taxon>Pseudoduganella</taxon>
    </lineage>
</organism>
<dbReference type="Proteomes" id="UP000735592">
    <property type="component" value="Unassembled WGS sequence"/>
</dbReference>
<dbReference type="SUPFAM" id="SSF53474">
    <property type="entry name" value="alpha/beta-Hydrolases"/>
    <property type="match status" value="1"/>
</dbReference>
<dbReference type="Pfam" id="PF00561">
    <property type="entry name" value="Abhydrolase_1"/>
    <property type="match status" value="1"/>
</dbReference>
<evidence type="ECO:0000313" key="3">
    <source>
        <dbReference type="EMBL" id="MTW33710.1"/>
    </source>
</evidence>
<dbReference type="Gene3D" id="3.40.50.1820">
    <property type="entry name" value="alpha/beta hydrolase"/>
    <property type="match status" value="1"/>
</dbReference>
<protein>
    <submittedName>
        <fullName evidence="3">Alpha/beta fold hydrolase</fullName>
    </submittedName>
</protein>
<dbReference type="EMBL" id="WNKW01000003">
    <property type="protein sequence ID" value="MTW33710.1"/>
    <property type="molecule type" value="Genomic_DNA"/>
</dbReference>
<dbReference type="PANTHER" id="PTHR43798:SF33">
    <property type="entry name" value="HYDROLASE, PUTATIVE (AFU_ORTHOLOGUE AFUA_2G14860)-RELATED"/>
    <property type="match status" value="1"/>
</dbReference>
<proteinExistence type="predicted"/>
<feature type="signal peptide" evidence="1">
    <location>
        <begin position="1"/>
        <end position="21"/>
    </location>
</feature>
<dbReference type="InterPro" id="IPR029058">
    <property type="entry name" value="AB_hydrolase_fold"/>
</dbReference>
<keyword evidence="1" id="KW-0732">Signal</keyword>
<keyword evidence="4" id="KW-1185">Reference proteome</keyword>
<accession>A0ABW9SPY6</accession>
<evidence type="ECO:0000259" key="2">
    <source>
        <dbReference type="Pfam" id="PF00561"/>
    </source>
</evidence>
<evidence type="ECO:0000256" key="1">
    <source>
        <dbReference type="SAM" id="SignalP"/>
    </source>
</evidence>
<feature type="domain" description="AB hydrolase-1" evidence="2">
    <location>
        <begin position="66"/>
        <end position="160"/>
    </location>
</feature>
<keyword evidence="3" id="KW-0378">Hydrolase</keyword>
<dbReference type="InterPro" id="IPR050266">
    <property type="entry name" value="AB_hydrolase_sf"/>
</dbReference>
<dbReference type="PANTHER" id="PTHR43798">
    <property type="entry name" value="MONOACYLGLYCEROL LIPASE"/>
    <property type="match status" value="1"/>
</dbReference>
<dbReference type="InterPro" id="IPR000073">
    <property type="entry name" value="AB_hydrolase_1"/>
</dbReference>
<comment type="caution">
    <text evidence="3">The sequence shown here is derived from an EMBL/GenBank/DDBJ whole genome shotgun (WGS) entry which is preliminary data.</text>
</comment>
<name>A0ABW9SPY6_9BURK</name>
<sequence>MPRARSAVFLYAVCLSLFANAVAAPSNSAAFAKPHQLVDIGGRKINLYCTGQGATTVIFDGPAGDAGWTWFKVQPEVAKHTRACIYDRAGFGFSDPAQRPNTSENAVDDLHKALLIADIKPPFLLVGNSLGGSNVQVFTYRYPHEVKGLVLVEPQSEDETTRTNKASQGMINKIYAMVKDHDQQCLVAANKGIKPGSDAAASCIGEPSQYFGPLLGKQVKAMMLTKSYWKTRVDEANAFETSDNQLRALRKSFGSIPLIVLTRGVSPYADPSKPQSAVNKAVENENENIHKEIAALSTKGKQRVVAGASHGIQGDQPSAVTEAIVEVLGQIK</sequence>
<reference evidence="3 4" key="1">
    <citation type="submission" date="2019-11" db="EMBL/GenBank/DDBJ databases">
        <title>Type strains purchased from KCTC, JCM and DSMZ.</title>
        <authorList>
            <person name="Lu H."/>
        </authorList>
    </citation>
    <scope>NUCLEOTIDE SEQUENCE [LARGE SCALE GENOMIC DNA]</scope>
    <source>
        <strain evidence="3 4">DSM 103461</strain>
    </source>
</reference>
<dbReference type="GO" id="GO:0016787">
    <property type="term" value="F:hydrolase activity"/>
    <property type="evidence" value="ECO:0007669"/>
    <property type="project" value="UniProtKB-KW"/>
</dbReference>
<dbReference type="PRINTS" id="PR00111">
    <property type="entry name" value="ABHYDROLASE"/>
</dbReference>